<evidence type="ECO:0000313" key="3">
    <source>
        <dbReference type="Proteomes" id="UP001497516"/>
    </source>
</evidence>
<feature type="compositionally biased region" description="Polar residues" evidence="1">
    <location>
        <begin position="76"/>
        <end position="86"/>
    </location>
</feature>
<gene>
    <name evidence="2" type="ORF">LTRI10_LOCUS44103</name>
</gene>
<sequence length="93" mass="10493">MTLNFQVRDTVLSLLRQGTNKNAPFSNSNSNIANTNGFLALAHNIVFTEFSAPRYRRASTRCRFSPLPTKNKQKHSFSNNNTNMPSESDLVFP</sequence>
<dbReference type="AlphaFoldDB" id="A0AAV2G3B0"/>
<dbReference type="Proteomes" id="UP001497516">
    <property type="component" value="Chromosome 7"/>
</dbReference>
<name>A0AAV2G3B0_9ROSI</name>
<dbReference type="EMBL" id="OZ034820">
    <property type="protein sequence ID" value="CAL1404230.1"/>
    <property type="molecule type" value="Genomic_DNA"/>
</dbReference>
<proteinExistence type="predicted"/>
<evidence type="ECO:0000313" key="2">
    <source>
        <dbReference type="EMBL" id="CAL1404230.1"/>
    </source>
</evidence>
<accession>A0AAV2G3B0</accession>
<keyword evidence="3" id="KW-1185">Reference proteome</keyword>
<protein>
    <submittedName>
        <fullName evidence="2">Uncharacterized protein</fullName>
    </submittedName>
</protein>
<organism evidence="2 3">
    <name type="scientific">Linum trigynum</name>
    <dbReference type="NCBI Taxonomy" id="586398"/>
    <lineage>
        <taxon>Eukaryota</taxon>
        <taxon>Viridiplantae</taxon>
        <taxon>Streptophyta</taxon>
        <taxon>Embryophyta</taxon>
        <taxon>Tracheophyta</taxon>
        <taxon>Spermatophyta</taxon>
        <taxon>Magnoliopsida</taxon>
        <taxon>eudicotyledons</taxon>
        <taxon>Gunneridae</taxon>
        <taxon>Pentapetalae</taxon>
        <taxon>rosids</taxon>
        <taxon>fabids</taxon>
        <taxon>Malpighiales</taxon>
        <taxon>Linaceae</taxon>
        <taxon>Linum</taxon>
    </lineage>
</organism>
<evidence type="ECO:0000256" key="1">
    <source>
        <dbReference type="SAM" id="MobiDB-lite"/>
    </source>
</evidence>
<reference evidence="2 3" key="1">
    <citation type="submission" date="2024-04" db="EMBL/GenBank/DDBJ databases">
        <authorList>
            <person name="Fracassetti M."/>
        </authorList>
    </citation>
    <scope>NUCLEOTIDE SEQUENCE [LARGE SCALE GENOMIC DNA]</scope>
</reference>
<feature type="region of interest" description="Disordered" evidence="1">
    <location>
        <begin position="64"/>
        <end position="93"/>
    </location>
</feature>